<feature type="region of interest" description="Disordered" evidence="3">
    <location>
        <begin position="312"/>
        <end position="350"/>
    </location>
</feature>
<dbReference type="InterPro" id="IPR003888">
    <property type="entry name" value="FYrich_N"/>
</dbReference>
<name>A0A507EI27_9FUNG</name>
<keyword evidence="5" id="KW-1185">Reference proteome</keyword>
<proteinExistence type="predicted"/>
<dbReference type="PROSITE" id="PS51543">
    <property type="entry name" value="FYRC"/>
    <property type="match status" value="1"/>
</dbReference>
<comment type="subcellular location">
    <subcellularLocation>
        <location evidence="1">Nucleus</location>
    </subcellularLocation>
</comment>
<evidence type="ECO:0000313" key="5">
    <source>
        <dbReference type="Proteomes" id="UP000318582"/>
    </source>
</evidence>
<evidence type="ECO:0008006" key="6">
    <source>
        <dbReference type="Google" id="ProtNLM"/>
    </source>
</evidence>
<dbReference type="InterPro" id="IPR003889">
    <property type="entry name" value="FYrich_C"/>
</dbReference>
<dbReference type="Pfam" id="PF05964">
    <property type="entry name" value="FYRN"/>
    <property type="match status" value="1"/>
</dbReference>
<dbReference type="Gene3D" id="3.30.160.360">
    <property type="match status" value="1"/>
</dbReference>
<feature type="compositionally biased region" description="Polar residues" evidence="3">
    <location>
        <begin position="130"/>
        <end position="142"/>
    </location>
</feature>
<feature type="region of interest" description="Disordered" evidence="3">
    <location>
        <begin position="70"/>
        <end position="156"/>
    </location>
</feature>
<accession>A0A507EI27</accession>
<comment type="caution">
    <text evidence="4">The sequence shown here is derived from an EMBL/GenBank/DDBJ whole genome shotgun (WGS) entry which is preliminary data.</text>
</comment>
<dbReference type="PROSITE" id="PS51542">
    <property type="entry name" value="FYRN"/>
    <property type="match status" value="1"/>
</dbReference>
<dbReference type="PANTHER" id="PTHR22715:SF0">
    <property type="entry name" value="TRANSFORMING GROWTH FACTOR BETA REGULATOR 1"/>
    <property type="match status" value="1"/>
</dbReference>
<evidence type="ECO:0000256" key="1">
    <source>
        <dbReference type="ARBA" id="ARBA00004123"/>
    </source>
</evidence>
<reference evidence="4 5" key="1">
    <citation type="journal article" date="2019" name="Sci. Rep.">
        <title>Comparative genomics of chytrid fungi reveal insights into the obligate biotrophic and pathogenic lifestyle of Synchytrium endobioticum.</title>
        <authorList>
            <person name="van de Vossenberg B.T.L.H."/>
            <person name="Warris S."/>
            <person name="Nguyen H.D.T."/>
            <person name="van Gent-Pelzer M.P.E."/>
            <person name="Joly D.L."/>
            <person name="van de Geest H.C."/>
            <person name="Bonants P.J.M."/>
            <person name="Smith D.S."/>
            <person name="Levesque C.A."/>
            <person name="van der Lee T.A.J."/>
        </authorList>
    </citation>
    <scope>NUCLEOTIDE SEQUENCE [LARGE SCALE GENOMIC DNA]</scope>
    <source>
        <strain evidence="4 5">CBS 809.83</strain>
    </source>
</reference>
<protein>
    <recommendedName>
        <fullName evidence="6">FYR N-terminal domain-containing protein</fullName>
    </recommendedName>
</protein>
<dbReference type="GO" id="GO:0051726">
    <property type="term" value="P:regulation of cell cycle"/>
    <property type="evidence" value="ECO:0007669"/>
    <property type="project" value="TreeGrafter"/>
</dbReference>
<dbReference type="GO" id="GO:0005634">
    <property type="term" value="C:nucleus"/>
    <property type="evidence" value="ECO:0007669"/>
    <property type="project" value="UniProtKB-SubCell"/>
</dbReference>
<keyword evidence="2" id="KW-0539">Nucleus</keyword>
<dbReference type="Proteomes" id="UP000318582">
    <property type="component" value="Unassembled WGS sequence"/>
</dbReference>
<dbReference type="SMART" id="SM00542">
    <property type="entry name" value="FYRC"/>
    <property type="match status" value="1"/>
</dbReference>
<sequence>MAPSGTPKIRKEKGPATSGLTEEKYKQLKRQLKDVLEAHDHITSKLQKARSKISHLKREKELLLDRLERYERASSSDSCSDLSSSSDSDSDLSSTSSGINGSARGMHDSKRPKTAHQFNPHLAHLHDQRQSSSSRETTPNRGSKTKTGAKRLPVTTKLRKIQHVPRDENGKPILPLQLGIVTIYDLGTIVWDRKNFHSERYIYPVGYKMSRSYASIVDPESNTTYTCTISDGHDGPRFHVSPDDIPEKAVTAGTATGAWTSIIKAANALRKREHSNSASGPDYFGLSHPTVAALIQELPNAHRCENYVRHEYEESQGRGVKRAAVKPEKPPVPIPSASPMPATGNSSAQAYSNGLHAYPATSNFDARQHFQDLASSPKTAASDIPEWSETGSAMMDDDLGSREPSMVGEIQSGDEEDYPSDRVDSFDHSDGGEE</sequence>
<dbReference type="SMART" id="SM00541">
    <property type="entry name" value="FYRN"/>
    <property type="match status" value="1"/>
</dbReference>
<organism evidence="4 5">
    <name type="scientific">Powellomyces hirtus</name>
    <dbReference type="NCBI Taxonomy" id="109895"/>
    <lineage>
        <taxon>Eukaryota</taxon>
        <taxon>Fungi</taxon>
        <taxon>Fungi incertae sedis</taxon>
        <taxon>Chytridiomycota</taxon>
        <taxon>Chytridiomycota incertae sedis</taxon>
        <taxon>Chytridiomycetes</taxon>
        <taxon>Spizellomycetales</taxon>
        <taxon>Powellomycetaceae</taxon>
        <taxon>Powellomyces</taxon>
    </lineage>
</organism>
<dbReference type="EMBL" id="QEAQ01000001">
    <property type="protein sequence ID" value="TPX62858.1"/>
    <property type="molecule type" value="Genomic_DNA"/>
</dbReference>
<evidence type="ECO:0000256" key="2">
    <source>
        <dbReference type="ARBA" id="ARBA00023242"/>
    </source>
</evidence>
<gene>
    <name evidence="4" type="ORF">PhCBS80983_g00120</name>
</gene>
<feature type="compositionally biased region" description="Basic and acidic residues" evidence="3">
    <location>
        <begin position="419"/>
        <end position="434"/>
    </location>
</feature>
<feature type="compositionally biased region" description="Low complexity" evidence="3">
    <location>
        <begin position="75"/>
        <end position="97"/>
    </location>
</feature>
<dbReference type="Pfam" id="PF05965">
    <property type="entry name" value="FYRC"/>
    <property type="match status" value="1"/>
</dbReference>
<feature type="region of interest" description="Disordered" evidence="3">
    <location>
        <begin position="1"/>
        <end position="24"/>
    </location>
</feature>
<evidence type="ECO:0000313" key="4">
    <source>
        <dbReference type="EMBL" id="TPX62858.1"/>
    </source>
</evidence>
<dbReference type="STRING" id="109895.A0A507EI27"/>
<feature type="region of interest" description="Disordered" evidence="3">
    <location>
        <begin position="373"/>
        <end position="434"/>
    </location>
</feature>
<evidence type="ECO:0000256" key="3">
    <source>
        <dbReference type="SAM" id="MobiDB-lite"/>
    </source>
</evidence>
<dbReference type="AlphaFoldDB" id="A0A507EI27"/>
<dbReference type="PANTHER" id="PTHR22715">
    <property type="entry name" value="TRANSFORMING GROWTH FACTOR BETA REGULATED GENE 1"/>
    <property type="match status" value="1"/>
</dbReference>
<dbReference type="InterPro" id="IPR040092">
    <property type="entry name" value="TBRG1"/>
</dbReference>